<feature type="region of interest" description="Disordered" evidence="1">
    <location>
        <begin position="1"/>
        <end position="97"/>
    </location>
</feature>
<proteinExistence type="predicted"/>
<evidence type="ECO:0000313" key="2">
    <source>
        <dbReference type="EMBL" id="KAF6198538.1"/>
    </source>
</evidence>
<feature type="compositionally biased region" description="Basic and acidic residues" evidence="1">
    <location>
        <begin position="1"/>
        <end position="12"/>
    </location>
</feature>
<organism evidence="2 3">
    <name type="scientific">Apolygus lucorum</name>
    <name type="common">Small green plant bug</name>
    <name type="synonym">Lygocoris lucorum</name>
    <dbReference type="NCBI Taxonomy" id="248454"/>
    <lineage>
        <taxon>Eukaryota</taxon>
        <taxon>Metazoa</taxon>
        <taxon>Ecdysozoa</taxon>
        <taxon>Arthropoda</taxon>
        <taxon>Hexapoda</taxon>
        <taxon>Insecta</taxon>
        <taxon>Pterygota</taxon>
        <taxon>Neoptera</taxon>
        <taxon>Paraneoptera</taxon>
        <taxon>Hemiptera</taxon>
        <taxon>Heteroptera</taxon>
        <taxon>Panheteroptera</taxon>
        <taxon>Cimicomorpha</taxon>
        <taxon>Miridae</taxon>
        <taxon>Mirini</taxon>
        <taxon>Apolygus</taxon>
    </lineage>
</organism>
<name>A0A6A4J0T7_APOLU</name>
<dbReference type="EMBL" id="WIXP02000016">
    <property type="protein sequence ID" value="KAF6198538.1"/>
    <property type="molecule type" value="Genomic_DNA"/>
</dbReference>
<feature type="compositionally biased region" description="Basic residues" evidence="1">
    <location>
        <begin position="39"/>
        <end position="49"/>
    </location>
</feature>
<dbReference type="PANTHER" id="PTHR46601:SF1">
    <property type="entry name" value="ADF-H DOMAIN-CONTAINING PROTEIN"/>
    <property type="match status" value="1"/>
</dbReference>
<comment type="caution">
    <text evidence="2">The sequence shown here is derived from an EMBL/GenBank/DDBJ whole genome shotgun (WGS) entry which is preliminary data.</text>
</comment>
<sequence length="867" mass="99295">MKLKEKEKYEQKKLKKQRKLVNDMSGRELRVVRKTWRDHSKRYREKKKKNDVVGNNNSSSQESPEPQPLQLPLFQTPKASHQALTGKKRSTDERRRKNQMFKALQLRISLLEKKIEAQKKKNYRLKSSIASNSKSPGKVVKNMLKQNDPKMLRKKLLFGEVLEREISTNAKCLKTNKSKRELTSVLIGDGINLRKYGLISKCASVLPPRALSKILGNSPNNPSTMGMIHRRVKEDVARFLEEDVNSKCLPGKKDYISRRGEKKQKRLLLADMKELHSKFNAECGYEISYSSFCRFRPFWIVFPDVTKRDTCVCRTHANYGLILESLNRAKVMRSSKVEAVKKQVCCIPPTVQCYHRKCSTCKDYHILYGEDGEFDGVQIVTLKQWITTNVKYMDHKTKKMKETKRTIKLATEKQVIEVIRELENSIETFLEHEGNIFHQYHAIQYLKDTLEPDEILIHCDFSENYATKYSSEIQAIHFGGNRQSISLHTVVVYMKRGSDVHPFCLCTVSPNLEHGAGAIWAHLKPVFTFVNLQVDHATRVHFLSDGPSTQYRNKTIFYLLQYRLKDFFPYLKFASWNYSEAGHGKGAPDGIGGTVKRTADKLVAQGNDILNVESFIEALSKKLENVVLFQVESSSIQDSIKSLPQNVSSFKGSMKVHQVVWRRGVKHLEMKMLSCFVCQYKRKCKHHTIGQHVSRPSEFEDDYHDFEPTTASPVEPPLQQHSYCVSEQEALLTQMMAADGIPYLQEFMDLGRNQPLEDCYEIIGDTNPPTELQENPVDSAHDHPSQYSLGIAETKNPDDLPPKTFSVHSGLCFHCGGSITLAKKGLKCEICDKIAFHEVCKLVDSCSSSDEQPPFDCCRNCISLFNL</sequence>
<feature type="compositionally biased region" description="Low complexity" evidence="1">
    <location>
        <begin position="52"/>
        <end position="73"/>
    </location>
</feature>
<keyword evidence="3" id="KW-1185">Reference proteome</keyword>
<gene>
    <name evidence="2" type="ORF">GE061_008286</name>
</gene>
<evidence type="ECO:0000256" key="1">
    <source>
        <dbReference type="SAM" id="MobiDB-lite"/>
    </source>
</evidence>
<dbReference type="AlphaFoldDB" id="A0A6A4J0T7"/>
<dbReference type="PANTHER" id="PTHR46601">
    <property type="entry name" value="ULP_PROTEASE DOMAIN-CONTAINING PROTEIN"/>
    <property type="match status" value="1"/>
</dbReference>
<evidence type="ECO:0000313" key="3">
    <source>
        <dbReference type="Proteomes" id="UP000466442"/>
    </source>
</evidence>
<protein>
    <submittedName>
        <fullName evidence="2">Uncharacterized protein</fullName>
    </submittedName>
</protein>
<dbReference type="Proteomes" id="UP000466442">
    <property type="component" value="Linkage Group LG16"/>
</dbReference>
<feature type="compositionally biased region" description="Basic and acidic residues" evidence="1">
    <location>
        <begin position="25"/>
        <end position="38"/>
    </location>
</feature>
<dbReference type="OrthoDB" id="6630634at2759"/>
<accession>A0A6A4J0T7</accession>
<reference evidence="2" key="1">
    <citation type="journal article" date="2021" name="Mol. Ecol. Resour.">
        <title>Apolygus lucorum genome provides insights into omnivorousness and mesophyll feeding.</title>
        <authorList>
            <person name="Liu Y."/>
            <person name="Liu H."/>
            <person name="Wang H."/>
            <person name="Huang T."/>
            <person name="Liu B."/>
            <person name="Yang B."/>
            <person name="Yin L."/>
            <person name="Li B."/>
            <person name="Zhang Y."/>
            <person name="Zhang S."/>
            <person name="Jiang F."/>
            <person name="Zhang X."/>
            <person name="Ren Y."/>
            <person name="Wang B."/>
            <person name="Wang S."/>
            <person name="Lu Y."/>
            <person name="Wu K."/>
            <person name="Fan W."/>
            <person name="Wang G."/>
        </authorList>
    </citation>
    <scope>NUCLEOTIDE SEQUENCE</scope>
    <source>
        <strain evidence="2">12Hb</strain>
    </source>
</reference>